<keyword evidence="2" id="KW-0456">Lyase</keyword>
<dbReference type="InterPro" id="IPR041736">
    <property type="entry name" value="4OHPhenylPyrv_dOase_N"/>
</dbReference>
<dbReference type="AlphaFoldDB" id="A0A1B2EKX8"/>
<feature type="domain" description="VOC" evidence="3">
    <location>
        <begin position="286"/>
        <end position="409"/>
    </location>
</feature>
<dbReference type="InterPro" id="IPR037523">
    <property type="entry name" value="VOC_core"/>
</dbReference>
<feature type="binding site" evidence="2">
    <location>
        <position position="596"/>
    </location>
    <ligand>
        <name>Mg(2+)</name>
        <dbReference type="ChEBI" id="CHEBI:18420"/>
    </ligand>
</feature>
<name>A0A1B2EKX8_9HYPH</name>
<dbReference type="Gene3D" id="3.20.20.150">
    <property type="entry name" value="Divalent-metal-dependent TIM barrel enzymes"/>
    <property type="match status" value="1"/>
</dbReference>
<feature type="binding site" evidence="2">
    <location>
        <position position="191"/>
    </location>
    <ligand>
        <name>a divalent metal cation</name>
        <dbReference type="ChEBI" id="CHEBI:60240"/>
        <note>catalytic</note>
    </ligand>
</feature>
<dbReference type="PROSITE" id="PS51819">
    <property type="entry name" value="VOC"/>
    <property type="match status" value="2"/>
</dbReference>
<reference evidence="4" key="1">
    <citation type="submission" date="2016-07" db="EMBL/GenBank/DDBJ databases">
        <title>Microvirga ossetica sp. nov. a new species of rhizobia isolated from root nodules of the legume species Vicia alpestris Steven originated from North Ossetia region in the Caucasus.</title>
        <authorList>
            <person name="Safronova V.I."/>
            <person name="Kuznetsova I.G."/>
            <person name="Sazanova A.L."/>
            <person name="Belimov A."/>
            <person name="Andronov E."/>
            <person name="Osledkin Y.S."/>
            <person name="Onishchuk O.P."/>
            <person name="Kurchak O.N."/>
            <person name="Shaposhnikov A.I."/>
            <person name="Willems A."/>
            <person name="Tikhonovich I.A."/>
        </authorList>
    </citation>
    <scope>NUCLEOTIDE SEQUENCE [LARGE SCALE GENOMIC DNA]</scope>
    <source>
        <strain evidence="4">V5/3M</strain>
    </source>
</reference>
<dbReference type="RefSeq" id="WP_099511614.1">
    <property type="nucleotide sequence ID" value="NZ_CP016616.1"/>
</dbReference>
<feature type="binding site" evidence="2">
    <location>
        <position position="441"/>
    </location>
    <ligand>
        <name>Mg(2+)</name>
        <dbReference type="ChEBI" id="CHEBI:18420"/>
    </ligand>
</feature>
<dbReference type="Pfam" id="PF01261">
    <property type="entry name" value="AP_endonuc_2"/>
    <property type="match status" value="1"/>
</dbReference>
<feature type="binding site" evidence="2">
    <location>
        <position position="134"/>
    </location>
    <ligand>
        <name>a divalent metal cation</name>
        <dbReference type="ChEBI" id="CHEBI:60240"/>
        <note>catalytic</note>
    </ligand>
</feature>
<comment type="cofactor">
    <cofactor evidence="2">
        <name>a divalent metal cation</name>
        <dbReference type="ChEBI" id="CHEBI:60240"/>
    </cofactor>
</comment>
<sequence length="630" mass="69524">MQTAIATVCLSGTLDEKLQAIAAAQFKGVEIFENDLLSFNGTPTDVRRMVEGLGLVSAVFQPFRDFEGMPEPKRAKVFSRAERKFDVMQELGCDFLMVCSNVSPDSLGGIDRAAADFYELGERAAKRGMRVAFEALAWGNHVNDYRDAWEVVRRANHPAVGLVLDSFHILARGTDLAAIRSIPKDKIFLVQMADAPKLDMDYLSWSRHYRCFPGQGDLPIDAFMDALQATGFDGLLSLEIFNDRFRAGSARSVALDGQRSLLVTLDQLQRRTGVRVPDLPKLPPRAACHEVEFVEFAMDERSAEPFKQVLTGLGFVKAGKHRSKDVTHWRQGDINIVVNSDKEGFAHSFNITHGPSVCAIALRVDDAPATIERAVQLLDQPFAQAVGPGELDIPAVRGLGGSLIYFVDHKTGLDRLWDTDFEPVADGAGDFTGAGLTSVDHVSQSMFYEEMLTWLLFYISLLDVRKTPVQNVIDPGGVVQSQVVATEDGAVRLILNASQSRQTQSSRFLTDMFGSGIQHIALATADISATVERLKASGVELLPIPENYYEDLEARTDLSEDEIERLRAGNILYDREGAAEFFQVYTKTLENGFFFEIVERRGYEGFGAVNAPIRLAAQTRLALSAAPPQF</sequence>
<dbReference type="GO" id="GO:0046565">
    <property type="term" value="F:3-dehydroshikimate dehydratase activity"/>
    <property type="evidence" value="ECO:0007669"/>
    <property type="project" value="UniProtKB-UniRule"/>
</dbReference>
<dbReference type="HAMAP" id="MF_02238">
    <property type="entry name" value="DSD"/>
    <property type="match status" value="1"/>
</dbReference>
<feature type="binding site" evidence="2">
    <location>
        <position position="239"/>
    </location>
    <ligand>
        <name>a divalent metal cation</name>
        <dbReference type="ChEBI" id="CHEBI:60240"/>
        <note>catalytic</note>
    </ligand>
</feature>
<organism evidence="4">
    <name type="scientific">Microvirga ossetica</name>
    <dbReference type="NCBI Taxonomy" id="1882682"/>
    <lineage>
        <taxon>Bacteria</taxon>
        <taxon>Pseudomonadati</taxon>
        <taxon>Pseudomonadota</taxon>
        <taxon>Alphaproteobacteria</taxon>
        <taxon>Hyphomicrobiales</taxon>
        <taxon>Methylobacteriaceae</taxon>
        <taxon>Microvirga</taxon>
    </lineage>
</organism>
<comment type="catalytic activity">
    <reaction evidence="2">
        <text>3-dehydroshikimate = 3,4-dihydroxybenzoate + H2O</text>
        <dbReference type="Rhea" id="RHEA:24848"/>
        <dbReference type="ChEBI" id="CHEBI:15377"/>
        <dbReference type="ChEBI" id="CHEBI:16630"/>
        <dbReference type="ChEBI" id="CHEBI:36241"/>
        <dbReference type="EC" id="4.2.1.118"/>
    </reaction>
</comment>
<dbReference type="InterPro" id="IPR043700">
    <property type="entry name" value="DSD"/>
</dbReference>
<protein>
    <recommendedName>
        <fullName evidence="2">3-dehydroshikimate dehydratase</fullName>
        <shortName evidence="2">DSD</shortName>
        <ecNumber evidence="2">4.2.1.118</ecNumber>
    </recommendedName>
</protein>
<evidence type="ECO:0000256" key="1">
    <source>
        <dbReference type="ARBA" id="ARBA00022723"/>
    </source>
</evidence>
<dbReference type="InterPro" id="IPR050312">
    <property type="entry name" value="IolE/XylAMocC-like"/>
</dbReference>
<feature type="binding site" evidence="2">
    <location>
        <position position="165"/>
    </location>
    <ligand>
        <name>a divalent metal cation</name>
        <dbReference type="ChEBI" id="CHEBI:60240"/>
        <note>catalytic</note>
    </ligand>
</feature>
<dbReference type="GO" id="GO:0046872">
    <property type="term" value="F:metal ion binding"/>
    <property type="evidence" value="ECO:0007669"/>
    <property type="project" value="UniProtKB-UniRule"/>
</dbReference>
<dbReference type="KEGG" id="moc:BB934_22155"/>
<dbReference type="SUPFAM" id="SSF54593">
    <property type="entry name" value="Glyoxalase/Bleomycin resistance protein/Dihydroxybiphenyl dioxygenase"/>
    <property type="match status" value="1"/>
</dbReference>
<dbReference type="PANTHER" id="PTHR12110">
    <property type="entry name" value="HYDROXYPYRUVATE ISOMERASE"/>
    <property type="match status" value="1"/>
</dbReference>
<feature type="domain" description="VOC" evidence="3">
    <location>
        <begin position="438"/>
        <end position="587"/>
    </location>
</feature>
<dbReference type="Pfam" id="PF14696">
    <property type="entry name" value="Glyoxalase_5"/>
    <property type="match status" value="1"/>
</dbReference>
<keyword evidence="1 2" id="KW-0479">Metal-binding</keyword>
<dbReference type="InterPro" id="IPR004360">
    <property type="entry name" value="Glyas_Fos-R_dOase_dom"/>
</dbReference>
<gene>
    <name evidence="4" type="ORF">BB934_22155</name>
</gene>
<comment type="pathway">
    <text evidence="2">Aromatic compound metabolism; 3,4-dihydroxybenzoate biosynthesis.</text>
</comment>
<dbReference type="InterPro" id="IPR036237">
    <property type="entry name" value="Xyl_isomerase-like_sf"/>
</dbReference>
<evidence type="ECO:0000259" key="3">
    <source>
        <dbReference type="PROSITE" id="PS51819"/>
    </source>
</evidence>
<dbReference type="GO" id="GO:0046279">
    <property type="term" value="P:3,4-dihydroxybenzoate biosynthetic process"/>
    <property type="evidence" value="ECO:0007669"/>
    <property type="project" value="UniProtKB-UniRule"/>
</dbReference>
<dbReference type="EC" id="4.2.1.118" evidence="2"/>
<dbReference type="InterPro" id="IPR013022">
    <property type="entry name" value="Xyl_isomerase-like_TIM-brl"/>
</dbReference>
<dbReference type="Pfam" id="PF00903">
    <property type="entry name" value="Glyoxalase"/>
    <property type="match status" value="1"/>
</dbReference>
<comment type="function">
    <text evidence="2">Catalyzes the conversion of 3-dehydroshikimate to protocatechuate (3,4-dihydroxybenzoate), a common intermediate of quinate and shikimate degradation pathways.</text>
</comment>
<dbReference type="CDD" id="cd08342">
    <property type="entry name" value="HPPD_N_like"/>
    <property type="match status" value="1"/>
</dbReference>
<dbReference type="InterPro" id="IPR029068">
    <property type="entry name" value="Glyas_Bleomycin-R_OHBP_Dase"/>
</dbReference>
<accession>A0A1B2EKX8</accession>
<dbReference type="SUPFAM" id="SSF51658">
    <property type="entry name" value="Xylose isomerase-like"/>
    <property type="match status" value="1"/>
</dbReference>
<dbReference type="UniPathway" id="UPA00088"/>
<dbReference type="OrthoDB" id="9780241at2"/>
<dbReference type="EMBL" id="CP016616">
    <property type="protein sequence ID" value="ANY80597.1"/>
    <property type="molecule type" value="Genomic_DNA"/>
</dbReference>
<comment type="similarity">
    <text evidence="2">Belongs to the bacterial two-domain DSD family.</text>
</comment>
<dbReference type="Gene3D" id="3.10.180.10">
    <property type="entry name" value="2,3-Dihydroxybiphenyl 1,2-Dioxygenase, domain 1"/>
    <property type="match status" value="2"/>
</dbReference>
<feature type="binding site" evidence="2">
    <location>
        <position position="519"/>
    </location>
    <ligand>
        <name>Mg(2+)</name>
        <dbReference type="ChEBI" id="CHEBI:18420"/>
    </ligand>
</feature>
<evidence type="ECO:0000256" key="2">
    <source>
        <dbReference type="HAMAP-Rule" id="MF_02238"/>
    </source>
</evidence>
<evidence type="ECO:0000313" key="4">
    <source>
        <dbReference type="EMBL" id="ANY80597.1"/>
    </source>
</evidence>
<dbReference type="PANTHER" id="PTHR12110:SF21">
    <property type="entry name" value="XYLOSE ISOMERASE-LIKE TIM BARREL DOMAIN-CONTAINING PROTEIN"/>
    <property type="match status" value="1"/>
</dbReference>
<proteinExistence type="inferred from homology"/>